<feature type="domain" description="DUF8212" evidence="1">
    <location>
        <begin position="33"/>
        <end position="100"/>
    </location>
</feature>
<evidence type="ECO:0000313" key="3">
    <source>
        <dbReference type="Proteomes" id="UP000800093"/>
    </source>
</evidence>
<dbReference type="PANTHER" id="PTHR10622:SF10">
    <property type="entry name" value="HET DOMAIN-CONTAINING PROTEIN"/>
    <property type="match status" value="1"/>
</dbReference>
<dbReference type="EMBL" id="ML986613">
    <property type="protein sequence ID" value="KAF2264848.1"/>
    <property type="molecule type" value="Genomic_DNA"/>
</dbReference>
<dbReference type="Pfam" id="PF26640">
    <property type="entry name" value="DUF8212"/>
    <property type="match status" value="1"/>
</dbReference>
<gene>
    <name evidence="2" type="ORF">CC78DRAFT_462823</name>
</gene>
<feature type="non-terminal residue" evidence="2">
    <location>
        <position position="1"/>
    </location>
</feature>
<keyword evidence="3" id="KW-1185">Reference proteome</keyword>
<accession>A0A9P4KA37</accession>
<name>A0A9P4KA37_9PLEO</name>
<evidence type="ECO:0000313" key="2">
    <source>
        <dbReference type="EMBL" id="KAF2264848.1"/>
    </source>
</evidence>
<organism evidence="2 3">
    <name type="scientific">Lojkania enalia</name>
    <dbReference type="NCBI Taxonomy" id="147567"/>
    <lineage>
        <taxon>Eukaryota</taxon>
        <taxon>Fungi</taxon>
        <taxon>Dikarya</taxon>
        <taxon>Ascomycota</taxon>
        <taxon>Pezizomycotina</taxon>
        <taxon>Dothideomycetes</taxon>
        <taxon>Pleosporomycetidae</taxon>
        <taxon>Pleosporales</taxon>
        <taxon>Pleosporales incertae sedis</taxon>
        <taxon>Lojkania</taxon>
    </lineage>
</organism>
<sequence length="111" mass="12846">ALTRVTTRVEDIAYCLLRIFDVHISILYSEGDKAFIRRQEEIMKHSDDHSLFRWTEPKLENSPDSKPTYFKKRSLAPSRHIGLRGLLAKLSADFSSAKTIVPSQRWVLKSE</sequence>
<protein>
    <recommendedName>
        <fullName evidence="1">DUF8212 domain-containing protein</fullName>
    </recommendedName>
</protein>
<dbReference type="OrthoDB" id="3787959at2759"/>
<dbReference type="Proteomes" id="UP000800093">
    <property type="component" value="Unassembled WGS sequence"/>
</dbReference>
<dbReference type="PANTHER" id="PTHR10622">
    <property type="entry name" value="HET DOMAIN-CONTAINING PROTEIN"/>
    <property type="match status" value="1"/>
</dbReference>
<dbReference type="InterPro" id="IPR058525">
    <property type="entry name" value="DUF8212"/>
</dbReference>
<dbReference type="AlphaFoldDB" id="A0A9P4KA37"/>
<reference evidence="3" key="1">
    <citation type="journal article" date="2020" name="Stud. Mycol.">
        <title>101 Dothideomycetes genomes: A test case for predicting lifestyles and emergence of pathogens.</title>
        <authorList>
            <person name="Haridas S."/>
            <person name="Albert R."/>
            <person name="Binder M."/>
            <person name="Bloem J."/>
            <person name="LaButti K."/>
            <person name="Salamov A."/>
            <person name="Andreopoulos B."/>
            <person name="Baker S."/>
            <person name="Barry K."/>
            <person name="Bills G."/>
            <person name="Bluhm B."/>
            <person name="Cannon C."/>
            <person name="Castanera R."/>
            <person name="Culley D."/>
            <person name="Daum C."/>
            <person name="Ezra D."/>
            <person name="Gonzalez J."/>
            <person name="Henrissat B."/>
            <person name="Kuo A."/>
            <person name="Liang C."/>
            <person name="Lipzen A."/>
            <person name="Lutzoni F."/>
            <person name="Magnuson J."/>
            <person name="Mondo S."/>
            <person name="Nolan M."/>
            <person name="Ohm R."/>
            <person name="Pangilinan J."/>
            <person name="Park H.-J."/>
            <person name="Ramirez L."/>
            <person name="Alfaro M."/>
            <person name="Sun H."/>
            <person name="Tritt A."/>
            <person name="Yoshinaga Y."/>
            <person name="Zwiers L.-H."/>
            <person name="Turgeon B."/>
            <person name="Goodwin S."/>
            <person name="Spatafora J."/>
            <person name="Crous P."/>
            <person name="Grigoriev I."/>
        </authorList>
    </citation>
    <scope>NUCLEOTIDE SEQUENCE [LARGE SCALE GENOMIC DNA]</scope>
    <source>
        <strain evidence="3">CBS 304.66</strain>
    </source>
</reference>
<comment type="caution">
    <text evidence="2">The sequence shown here is derived from an EMBL/GenBank/DDBJ whole genome shotgun (WGS) entry which is preliminary data.</text>
</comment>
<evidence type="ECO:0000259" key="1">
    <source>
        <dbReference type="Pfam" id="PF26640"/>
    </source>
</evidence>
<proteinExistence type="predicted"/>